<name>A0A0C4WVX2_9GAMM</name>
<accession>A0A0C4WVX2</accession>
<protein>
    <submittedName>
        <fullName evidence="1">Uncharacterized protein</fullName>
    </submittedName>
</protein>
<keyword evidence="2" id="KW-1185">Reference proteome</keyword>
<sequence>MGGTMNPRDLAGKVKRKGLSGTLHHLCARYLYGQRHLLWMERDLALEAPRLQRQHRWRYPPIGRELLPAFERHFPQHRAVIGELLDQTGVQGLAALDDEGNVCAFVWYSDRDYYDRHYYRCWFPVTAPGVYLFAVEVAPGHRGSALILGGQEHGCGQPATSTPGRWSMRAMRARKLLEHLGFQPLGWQTRVFTLFGCLRLCHQPPAVRDQLGSQSGSLAWYRLQHPFRRFP</sequence>
<dbReference type="KEGG" id="acx:Achr_35760"/>
<gene>
    <name evidence="1" type="ORF">Achr_35760</name>
</gene>
<dbReference type="SUPFAM" id="SSF55729">
    <property type="entry name" value="Acyl-CoA N-acyltransferases (Nat)"/>
    <property type="match status" value="1"/>
</dbReference>
<dbReference type="HOGENOM" id="CLU_083886_0_0_6"/>
<dbReference type="STRING" id="1328314.Achr_35760"/>
<evidence type="ECO:0000313" key="1">
    <source>
        <dbReference type="EMBL" id="AJE22972.1"/>
    </source>
</evidence>
<dbReference type="InterPro" id="IPR016181">
    <property type="entry name" value="Acyl_CoA_acyltransferase"/>
</dbReference>
<proteinExistence type="predicted"/>
<organism evidence="1 2">
    <name type="scientific">Azotobacter chroococcum NCIMB 8003</name>
    <dbReference type="NCBI Taxonomy" id="1328314"/>
    <lineage>
        <taxon>Bacteria</taxon>
        <taxon>Pseudomonadati</taxon>
        <taxon>Pseudomonadota</taxon>
        <taxon>Gammaproteobacteria</taxon>
        <taxon>Pseudomonadales</taxon>
        <taxon>Pseudomonadaceae</taxon>
        <taxon>Azotobacter</taxon>
    </lineage>
</organism>
<dbReference type="EMBL" id="CP010415">
    <property type="protein sequence ID" value="AJE22972.1"/>
    <property type="molecule type" value="Genomic_DNA"/>
</dbReference>
<dbReference type="Proteomes" id="UP000068210">
    <property type="component" value="Chromosome"/>
</dbReference>
<reference evidence="1 2" key="1">
    <citation type="journal article" date="2015" name="PLoS ONE">
        <title>Azotobacter Genomes: The Genome of Azotobacter chroococcum NCIMB 8003 (ATCC 4412).</title>
        <authorList>
            <person name="Robson R.L."/>
            <person name="Jones R."/>
            <person name="Robson R.M."/>
            <person name="Schwartz A."/>
            <person name="Richardson T.H."/>
        </authorList>
    </citation>
    <scope>NUCLEOTIDE SEQUENCE [LARGE SCALE GENOMIC DNA]</scope>
    <source>
        <strain evidence="1 2">NCIMB 8003</strain>
    </source>
</reference>
<evidence type="ECO:0000313" key="2">
    <source>
        <dbReference type="Proteomes" id="UP000068210"/>
    </source>
</evidence>
<dbReference type="AlphaFoldDB" id="A0A0C4WVX2"/>